<dbReference type="GeneID" id="60905749"/>
<evidence type="ECO:0000313" key="5">
    <source>
        <dbReference type="EMBL" id="SMX75038.1"/>
    </source>
</evidence>
<dbReference type="AlphaFoldDB" id="A0A2A3X5K9"/>
<dbReference type="PANTHER" id="PTHR37315">
    <property type="entry name" value="UPF0311 PROTEIN BLR7842"/>
    <property type="match status" value="1"/>
</dbReference>
<proteinExistence type="inferred from homology"/>
<dbReference type="Gene3D" id="2.40.160.20">
    <property type="match status" value="1"/>
</dbReference>
<sequence length="168" mass="18184">MNAVPGKPTGTPPNEITPPELAYLATIDVEVEAPIMIGNTVDGLRKIVPIRGGRVTGPELNGTVLDAGADFQQYPIDTVAYLAADYVLKTDDGHHVLVENRALRTGSTSDLNKLMNGEHVDPERIYFRCVPRLSADRSGPYAWMSEVLFIGSGVRSPNGVRIDISQVL</sequence>
<accession>A0A2A3X5K9</accession>
<evidence type="ECO:0000313" key="8">
    <source>
        <dbReference type="Proteomes" id="UP000218377"/>
    </source>
</evidence>
<evidence type="ECO:0000313" key="9">
    <source>
        <dbReference type="Proteomes" id="UP000218620"/>
    </source>
</evidence>
<dbReference type="Proteomes" id="UP000282731">
    <property type="component" value="Chromosome"/>
</dbReference>
<evidence type="ECO:0000313" key="13">
    <source>
        <dbReference type="Proteomes" id="UP000282731"/>
    </source>
</evidence>
<keyword evidence="12" id="KW-1185">Reference proteome</keyword>
<dbReference type="EMBL" id="FXZG01000017">
    <property type="protein sequence ID" value="SMX93930.1"/>
    <property type="molecule type" value="Genomic_DNA"/>
</dbReference>
<dbReference type="Pfam" id="PF11578">
    <property type="entry name" value="DUF3237"/>
    <property type="match status" value="1"/>
</dbReference>
<dbReference type="EMBL" id="NRGX01000001">
    <property type="protein sequence ID" value="PCC19464.1"/>
    <property type="molecule type" value="Genomic_DNA"/>
</dbReference>
<dbReference type="EMBL" id="FXZI01000003">
    <property type="protein sequence ID" value="SMX81808.1"/>
    <property type="molecule type" value="Genomic_DNA"/>
</dbReference>
<dbReference type="Proteomes" id="UP000234289">
    <property type="component" value="Unassembled WGS sequence"/>
</dbReference>
<dbReference type="EMBL" id="NRGQ01000003">
    <property type="protein sequence ID" value="PCC44510.1"/>
    <property type="molecule type" value="Genomic_DNA"/>
</dbReference>
<reference evidence="5 11" key="2">
    <citation type="submission" date="2017-03" db="EMBL/GenBank/DDBJ databases">
        <authorList>
            <person name="Afonso C.L."/>
            <person name="Miller P.J."/>
            <person name="Scott M.A."/>
            <person name="Spackman E."/>
            <person name="Goraichik I."/>
            <person name="Dimitrov K.M."/>
            <person name="Suarez D.L."/>
            <person name="Swayne D.E."/>
        </authorList>
    </citation>
    <scope>NUCLEOTIDE SEQUENCE [LARGE SCALE GENOMIC DNA]</scope>
    <source>
        <strain evidence="6">8</strain>
        <strain evidence="11">8(6)</strain>
        <strain evidence="5">ATCC 9175</strain>
        <strain evidence="7">CNRZ 920</strain>
    </source>
</reference>
<dbReference type="InterPro" id="IPR020915">
    <property type="entry name" value="UPF0311"/>
</dbReference>
<gene>
    <name evidence="5" type="ORF">BAUR9175_01365</name>
    <name evidence="7" type="ORF">BAUR920_02742</name>
    <name evidence="6" type="ORF">BAURA86_01218</name>
    <name evidence="4" type="ORF">CIK65_02700</name>
    <name evidence="3" type="ORF">CIK79_14915</name>
    <name evidence="2" type="ORF">CXR27_07135</name>
</gene>
<evidence type="ECO:0000313" key="12">
    <source>
        <dbReference type="Proteomes" id="UP000234525"/>
    </source>
</evidence>
<evidence type="ECO:0000313" key="11">
    <source>
        <dbReference type="Proteomes" id="UP000234300"/>
    </source>
</evidence>
<dbReference type="Proteomes" id="UP000218377">
    <property type="component" value="Unassembled WGS sequence"/>
</dbReference>
<accession>A0A2H1J390</accession>
<reference evidence="2 13" key="5">
    <citation type="submission" date="2019-01" db="EMBL/GenBank/DDBJ databases">
        <title>Comparative genomic analysis of Brevibacterium aurantiacum sheds light on its evolution and its adaptation to smear-ripened cheeses.</title>
        <authorList>
            <person name="Moineau S."/>
        </authorList>
    </citation>
    <scope>NUCLEOTIDE SEQUENCE [LARGE SCALE GENOMIC DNA]</scope>
    <source>
        <strain evidence="2 13">SMQ-1420</strain>
    </source>
</reference>
<organism evidence="3 8">
    <name type="scientific">Brevibacterium aurantiacum</name>
    <dbReference type="NCBI Taxonomy" id="273384"/>
    <lineage>
        <taxon>Bacteria</taxon>
        <taxon>Bacillati</taxon>
        <taxon>Actinomycetota</taxon>
        <taxon>Actinomycetes</taxon>
        <taxon>Micrococcales</taxon>
        <taxon>Brevibacteriaceae</taxon>
        <taxon>Brevibacterium</taxon>
    </lineage>
</organism>
<reference evidence="10 12" key="3">
    <citation type="submission" date="2017-03" db="EMBL/GenBank/DDBJ databases">
        <authorList>
            <person name="Monnet C."/>
        </authorList>
    </citation>
    <scope>NUCLEOTIDE SEQUENCE [LARGE SCALE GENOMIC DNA]</scope>
    <source>
        <strain evidence="12">ATCC 9175</strain>
        <strain evidence="10">CNRZ 920</strain>
    </source>
</reference>
<comment type="similarity">
    <text evidence="1">Belongs to the UPF0311 family.</text>
</comment>
<reference evidence="2 13" key="4">
    <citation type="submission" date="2017-12" db="EMBL/GenBank/DDBJ databases">
        <authorList>
            <person name="Levesque S."/>
        </authorList>
    </citation>
    <scope>NUCLEOTIDE SEQUENCE [LARGE SCALE GENOMIC DNA]</scope>
    <source>
        <strain evidence="2 13">SMQ-1420</strain>
    </source>
</reference>
<name>A0A2A3X5K9_BREAU</name>
<evidence type="ECO:0000313" key="3">
    <source>
        <dbReference type="EMBL" id="PCC19464.1"/>
    </source>
</evidence>
<evidence type="ECO:0000313" key="6">
    <source>
        <dbReference type="EMBL" id="SMX81808.1"/>
    </source>
</evidence>
<dbReference type="PANTHER" id="PTHR37315:SF1">
    <property type="entry name" value="UPF0311 PROTEIN BLR7842"/>
    <property type="match status" value="1"/>
</dbReference>
<evidence type="ECO:0000313" key="10">
    <source>
        <dbReference type="Proteomes" id="UP000234289"/>
    </source>
</evidence>
<evidence type="ECO:0000313" key="2">
    <source>
        <dbReference type="EMBL" id="AZT96804.1"/>
    </source>
</evidence>
<dbReference type="Proteomes" id="UP000234300">
    <property type="component" value="Unassembled WGS sequence"/>
</dbReference>
<evidence type="ECO:0000256" key="1">
    <source>
        <dbReference type="HAMAP-Rule" id="MF_00775"/>
    </source>
</evidence>
<dbReference type="Proteomes" id="UP000234525">
    <property type="component" value="Unassembled WGS sequence"/>
</dbReference>
<dbReference type="RefSeq" id="WP_009884781.1">
    <property type="nucleotide sequence ID" value="NZ_AAGP01000040.1"/>
</dbReference>
<protein>
    <recommendedName>
        <fullName evidence="1">UPF0311 protein BAUR9175_01365</fullName>
    </recommendedName>
</protein>
<reference evidence="8 9" key="1">
    <citation type="journal article" date="2017" name="Elife">
        <title>Extensive horizontal gene transfer in cheese-associated bacteria.</title>
        <authorList>
            <person name="Bonham K.S."/>
            <person name="Wolfe B.E."/>
            <person name="Dutton R.J."/>
        </authorList>
    </citation>
    <scope>NUCLEOTIDE SEQUENCE [LARGE SCALE GENOMIC DNA]</scope>
    <source>
        <strain evidence="4 9">962_8</strain>
        <strain evidence="3 8">JB5</strain>
    </source>
</reference>
<evidence type="ECO:0000313" key="4">
    <source>
        <dbReference type="EMBL" id="PCC44510.1"/>
    </source>
</evidence>
<evidence type="ECO:0000313" key="7">
    <source>
        <dbReference type="EMBL" id="SMX93930.1"/>
    </source>
</evidence>
<dbReference type="EMBL" id="CP025334">
    <property type="protein sequence ID" value="AZT96804.1"/>
    <property type="molecule type" value="Genomic_DNA"/>
</dbReference>
<dbReference type="EMBL" id="FXZB01000008">
    <property type="protein sequence ID" value="SMX75038.1"/>
    <property type="molecule type" value="Genomic_DNA"/>
</dbReference>
<dbReference type="Proteomes" id="UP000218620">
    <property type="component" value="Unassembled WGS sequence"/>
</dbReference>
<dbReference type="HAMAP" id="MF_00775">
    <property type="entry name" value="UPF0311"/>
    <property type="match status" value="1"/>
</dbReference>